<evidence type="ECO:0000313" key="8">
    <source>
        <dbReference type="EMBL" id="CAL1687021.1"/>
    </source>
</evidence>
<keyword evidence="2" id="KW-0442">Lipid degradation</keyword>
<protein>
    <recommendedName>
        <fullName evidence="5">Mitochondrial cardiolipin hydrolase</fullName>
    </recommendedName>
    <alternativeName>
        <fullName evidence="6">Mitochondrial phospholipase</fullName>
    </alternativeName>
</protein>
<keyword evidence="1" id="KW-0378">Hydrolase</keyword>
<dbReference type="GO" id="GO:0005739">
    <property type="term" value="C:mitochondrion"/>
    <property type="evidence" value="ECO:0007669"/>
    <property type="project" value="TreeGrafter"/>
</dbReference>
<evidence type="ECO:0000256" key="1">
    <source>
        <dbReference type="ARBA" id="ARBA00022801"/>
    </source>
</evidence>
<dbReference type="InterPro" id="IPR025202">
    <property type="entry name" value="PLD-like_dom"/>
</dbReference>
<sequence length="226" mass="26476">MIKTVIIVTSGIFVTEVIWQLYQVYKHSRRKIVKVSNDCVKQLDTGDKAKMFEVMFFSKDATLCRPHLYRQELCRKTNCAVEYFRRIIDYLDSATDTLDICMYFLTCSSLVKAITKAHKRGVVVRIVLDESMAQHDRSQVMWFYKEGIKPKYKQLDVLMHHKFVIIDNNILITGSTNWTMAAFFGNFENLMVTNESRLVKPFINEFENIWTMLSAMETDSEKYALT</sequence>
<organism evidence="8 9">
    <name type="scientific">Lasius platythorax</name>
    <dbReference type="NCBI Taxonomy" id="488582"/>
    <lineage>
        <taxon>Eukaryota</taxon>
        <taxon>Metazoa</taxon>
        <taxon>Ecdysozoa</taxon>
        <taxon>Arthropoda</taxon>
        <taxon>Hexapoda</taxon>
        <taxon>Insecta</taxon>
        <taxon>Pterygota</taxon>
        <taxon>Neoptera</taxon>
        <taxon>Endopterygota</taxon>
        <taxon>Hymenoptera</taxon>
        <taxon>Apocrita</taxon>
        <taxon>Aculeata</taxon>
        <taxon>Formicoidea</taxon>
        <taxon>Formicidae</taxon>
        <taxon>Formicinae</taxon>
        <taxon>Lasius</taxon>
        <taxon>Lasius</taxon>
    </lineage>
</organism>
<dbReference type="GO" id="GO:0016042">
    <property type="term" value="P:lipid catabolic process"/>
    <property type="evidence" value="ECO:0007669"/>
    <property type="project" value="UniProtKB-KW"/>
</dbReference>
<accession>A0AAV2P2F0</accession>
<dbReference type="Pfam" id="PF13091">
    <property type="entry name" value="PLDc_2"/>
    <property type="match status" value="1"/>
</dbReference>
<dbReference type="AlphaFoldDB" id="A0AAV2P2F0"/>
<dbReference type="Gene3D" id="3.30.870.10">
    <property type="entry name" value="Endonuclease Chain A"/>
    <property type="match status" value="1"/>
</dbReference>
<dbReference type="InterPro" id="IPR001736">
    <property type="entry name" value="PLipase_D/transphosphatidylase"/>
</dbReference>
<evidence type="ECO:0000256" key="4">
    <source>
        <dbReference type="ARBA" id="ARBA00038012"/>
    </source>
</evidence>
<evidence type="ECO:0000256" key="5">
    <source>
        <dbReference type="ARBA" id="ARBA00040549"/>
    </source>
</evidence>
<dbReference type="InterPro" id="IPR051406">
    <property type="entry name" value="PLD_domain"/>
</dbReference>
<dbReference type="CDD" id="cd09171">
    <property type="entry name" value="PLDc_vPLD6_like"/>
    <property type="match status" value="1"/>
</dbReference>
<evidence type="ECO:0000256" key="2">
    <source>
        <dbReference type="ARBA" id="ARBA00022963"/>
    </source>
</evidence>
<keyword evidence="3" id="KW-0443">Lipid metabolism</keyword>
<evidence type="ECO:0000256" key="6">
    <source>
        <dbReference type="ARBA" id="ARBA00043167"/>
    </source>
</evidence>
<evidence type="ECO:0000313" key="9">
    <source>
        <dbReference type="Proteomes" id="UP001497644"/>
    </source>
</evidence>
<keyword evidence="9" id="KW-1185">Reference proteome</keyword>
<feature type="domain" description="PLD phosphodiesterase" evidence="7">
    <location>
        <begin position="155"/>
        <end position="182"/>
    </location>
</feature>
<reference evidence="8" key="1">
    <citation type="submission" date="2024-04" db="EMBL/GenBank/DDBJ databases">
        <authorList>
            <consortium name="Molecular Ecology Group"/>
        </authorList>
    </citation>
    <scope>NUCLEOTIDE SEQUENCE</scope>
</reference>
<dbReference type="Proteomes" id="UP001497644">
    <property type="component" value="Chromosome 7"/>
</dbReference>
<name>A0AAV2P2F0_9HYME</name>
<comment type="similarity">
    <text evidence="4">Belongs to the phospholipase D family. MitoPLD/Zucchini subfamily.</text>
</comment>
<dbReference type="GO" id="GO:0016891">
    <property type="term" value="F:RNA endonuclease activity producing 5'-phosphomonoesters, hydrolytic mechanism"/>
    <property type="evidence" value="ECO:0007669"/>
    <property type="project" value="TreeGrafter"/>
</dbReference>
<dbReference type="EMBL" id="OZ034830">
    <property type="protein sequence ID" value="CAL1687021.1"/>
    <property type="molecule type" value="Genomic_DNA"/>
</dbReference>
<dbReference type="PROSITE" id="PS50035">
    <property type="entry name" value="PLD"/>
    <property type="match status" value="1"/>
</dbReference>
<proteinExistence type="inferred from homology"/>
<dbReference type="GO" id="GO:0034587">
    <property type="term" value="P:piRNA processing"/>
    <property type="evidence" value="ECO:0007669"/>
    <property type="project" value="TreeGrafter"/>
</dbReference>
<evidence type="ECO:0000256" key="3">
    <source>
        <dbReference type="ARBA" id="ARBA00023098"/>
    </source>
</evidence>
<gene>
    <name evidence="8" type="ORF">LPLAT_LOCUS12301</name>
</gene>
<dbReference type="PANTHER" id="PTHR43856">
    <property type="entry name" value="CARDIOLIPIN HYDROLASE"/>
    <property type="match status" value="1"/>
</dbReference>
<evidence type="ECO:0000259" key="7">
    <source>
        <dbReference type="PROSITE" id="PS50035"/>
    </source>
</evidence>
<dbReference type="SUPFAM" id="SSF56024">
    <property type="entry name" value="Phospholipase D/nuclease"/>
    <property type="match status" value="1"/>
</dbReference>
<dbReference type="SMART" id="SM00155">
    <property type="entry name" value="PLDc"/>
    <property type="match status" value="1"/>
</dbReference>
<dbReference type="PANTHER" id="PTHR43856:SF1">
    <property type="entry name" value="MITOCHONDRIAL CARDIOLIPIN HYDROLASE"/>
    <property type="match status" value="1"/>
</dbReference>